<dbReference type="PANTHER" id="PTHR48090">
    <property type="entry name" value="UNDECAPRENYL-PHOSPHATE 4-DEOXY-4-FORMAMIDO-L-ARABINOSE TRANSFERASE-RELATED"/>
    <property type="match status" value="1"/>
</dbReference>
<proteinExistence type="inferred from homology"/>
<dbReference type="EMBL" id="JACHNU010000002">
    <property type="protein sequence ID" value="MBB4662723.1"/>
    <property type="molecule type" value="Genomic_DNA"/>
</dbReference>
<evidence type="ECO:0000256" key="1">
    <source>
        <dbReference type="ARBA" id="ARBA00006739"/>
    </source>
</evidence>
<accession>A0A840IEU1</accession>
<dbReference type="Proteomes" id="UP000585272">
    <property type="component" value="Unassembled WGS sequence"/>
</dbReference>
<dbReference type="InterPro" id="IPR029044">
    <property type="entry name" value="Nucleotide-diphossugar_trans"/>
</dbReference>
<name>A0A840IEU1_9ACTN</name>
<comment type="caution">
    <text evidence="4">The sequence shown here is derived from an EMBL/GenBank/DDBJ whole genome shotgun (WGS) entry which is preliminary data.</text>
</comment>
<feature type="compositionally biased region" description="Pro residues" evidence="2">
    <location>
        <begin position="9"/>
        <end position="19"/>
    </location>
</feature>
<feature type="region of interest" description="Disordered" evidence="2">
    <location>
        <begin position="1"/>
        <end position="20"/>
    </location>
</feature>
<reference evidence="4 5" key="1">
    <citation type="submission" date="2020-08" db="EMBL/GenBank/DDBJ databases">
        <title>Genomic Encyclopedia of Archaeal and Bacterial Type Strains, Phase II (KMG-II): from individual species to whole genera.</title>
        <authorList>
            <person name="Goeker M."/>
        </authorList>
    </citation>
    <scope>NUCLEOTIDE SEQUENCE [LARGE SCALE GENOMIC DNA]</scope>
    <source>
        <strain evidence="4 5">DSM 23288</strain>
    </source>
</reference>
<feature type="domain" description="Glycosyltransferase 2-like" evidence="3">
    <location>
        <begin position="23"/>
        <end position="144"/>
    </location>
</feature>
<dbReference type="InterPro" id="IPR001173">
    <property type="entry name" value="Glyco_trans_2-like"/>
</dbReference>
<dbReference type="Pfam" id="PF00535">
    <property type="entry name" value="Glycos_transf_2"/>
    <property type="match status" value="1"/>
</dbReference>
<sequence>MSHDASPQTPEPTPPPVGRPPVVLIAAHDEADRLPATLAALRAAFPGARVVVADDGSTDGTAAVAAAHGAEVARSERNVGKGGAATLGAQRLLALAREPDPPVVLLCDGDLATSADALGELVETVRRGDADLAVAAFARRVGGGFGLAVGFARWAIRRRCGLETIAPISGQRALRADLLPAVVPFAPRFGMEIGMTIDAVRAGYRVKEVELPLTHRATGKTLQGFLHRGRQLKDFVAVYLARR</sequence>
<dbReference type="GO" id="GO:0016740">
    <property type="term" value="F:transferase activity"/>
    <property type="evidence" value="ECO:0007669"/>
    <property type="project" value="UniProtKB-KW"/>
</dbReference>
<protein>
    <submittedName>
        <fullName evidence="4">Glycosyltransferase involved in cell wall biosynthesis</fullName>
    </submittedName>
</protein>
<dbReference type="PANTHER" id="PTHR48090:SF7">
    <property type="entry name" value="RFBJ PROTEIN"/>
    <property type="match status" value="1"/>
</dbReference>
<dbReference type="RefSeq" id="WP_183342122.1">
    <property type="nucleotide sequence ID" value="NZ_JACHNU010000002.1"/>
</dbReference>
<gene>
    <name evidence="4" type="ORF">BDZ31_002309</name>
</gene>
<dbReference type="AlphaFoldDB" id="A0A840IEU1"/>
<keyword evidence="5" id="KW-1185">Reference proteome</keyword>
<evidence type="ECO:0000313" key="5">
    <source>
        <dbReference type="Proteomes" id="UP000585272"/>
    </source>
</evidence>
<evidence type="ECO:0000313" key="4">
    <source>
        <dbReference type="EMBL" id="MBB4662723.1"/>
    </source>
</evidence>
<evidence type="ECO:0000256" key="2">
    <source>
        <dbReference type="SAM" id="MobiDB-lite"/>
    </source>
</evidence>
<dbReference type="Gene3D" id="3.90.550.10">
    <property type="entry name" value="Spore Coat Polysaccharide Biosynthesis Protein SpsA, Chain A"/>
    <property type="match status" value="1"/>
</dbReference>
<keyword evidence="4" id="KW-0808">Transferase</keyword>
<comment type="similarity">
    <text evidence="1">Belongs to the glycosyltransferase 2 family.</text>
</comment>
<dbReference type="InterPro" id="IPR050256">
    <property type="entry name" value="Glycosyltransferase_2"/>
</dbReference>
<evidence type="ECO:0000259" key="3">
    <source>
        <dbReference type="Pfam" id="PF00535"/>
    </source>
</evidence>
<organism evidence="4 5">
    <name type="scientific">Conexibacter arvalis</name>
    <dbReference type="NCBI Taxonomy" id="912552"/>
    <lineage>
        <taxon>Bacteria</taxon>
        <taxon>Bacillati</taxon>
        <taxon>Actinomycetota</taxon>
        <taxon>Thermoleophilia</taxon>
        <taxon>Solirubrobacterales</taxon>
        <taxon>Conexibacteraceae</taxon>
        <taxon>Conexibacter</taxon>
    </lineage>
</organism>
<dbReference type="SUPFAM" id="SSF53448">
    <property type="entry name" value="Nucleotide-diphospho-sugar transferases"/>
    <property type="match status" value="1"/>
</dbReference>